<dbReference type="RefSeq" id="WP_014296310.1">
    <property type="nucleotide sequence ID" value="NC_016751.1"/>
</dbReference>
<dbReference type="HOGENOM" id="CLU_482170_0_0_0"/>
<dbReference type="GO" id="GO:0004112">
    <property type="term" value="F:cyclic-nucleotide phosphodiesterase activity"/>
    <property type="evidence" value="ECO:0007669"/>
    <property type="project" value="TreeGrafter"/>
</dbReference>
<reference evidence="3" key="2">
    <citation type="submission" date="2012-01" db="EMBL/GenBank/DDBJ databases">
        <title>Complete sequence of chromosome of Marinitoga piezophila KA3.</title>
        <authorList>
            <person name="Lucas S."/>
            <person name="Han J."/>
            <person name="Lapidus A."/>
            <person name="Cheng J.-F."/>
            <person name="Goodwin L."/>
            <person name="Pitluck S."/>
            <person name="Peters L."/>
            <person name="Mikhailova N."/>
            <person name="Teshima H."/>
            <person name="Detter J.C."/>
            <person name="Han C."/>
            <person name="Tapia R."/>
            <person name="Land M."/>
            <person name="Hauser L."/>
            <person name="Kyrpides N."/>
            <person name="Ivanova N."/>
            <person name="Pagani I."/>
            <person name="Jebbar M."/>
            <person name="Vannier P."/>
            <person name="Oger P."/>
            <person name="Cario A."/>
            <person name="Bartlett D."/>
            <person name="Noll K.M."/>
            <person name="Woyke T."/>
        </authorList>
    </citation>
    <scope>NUCLEOTIDE SEQUENCE [LARGE SCALE GENOMIC DNA]</scope>
    <source>
        <strain evidence="3">DSM 14283 / JCM 11233 / KA3</strain>
    </source>
</reference>
<dbReference type="CDD" id="cd00077">
    <property type="entry name" value="HDc"/>
    <property type="match status" value="1"/>
</dbReference>
<dbReference type="EMBL" id="CP003257">
    <property type="protein sequence ID" value="AEX85238.1"/>
    <property type="molecule type" value="Genomic_DNA"/>
</dbReference>
<accession>H2J6X3</accession>
<dbReference type="STRING" id="443254.Marpi_0814"/>
<evidence type="ECO:0000259" key="1">
    <source>
        <dbReference type="PROSITE" id="PS51832"/>
    </source>
</evidence>
<dbReference type="InterPro" id="IPR003607">
    <property type="entry name" value="HD/PDEase_dom"/>
</dbReference>
<dbReference type="Proteomes" id="UP000007161">
    <property type="component" value="Chromosome"/>
</dbReference>
<feature type="domain" description="HD-GYP" evidence="1">
    <location>
        <begin position="144"/>
        <end position="339"/>
    </location>
</feature>
<dbReference type="SUPFAM" id="SSF109604">
    <property type="entry name" value="HD-domain/PDEase-like"/>
    <property type="match status" value="1"/>
</dbReference>
<dbReference type="AlphaFoldDB" id="H2J6X3"/>
<dbReference type="InterPro" id="IPR037522">
    <property type="entry name" value="HD_GYP_dom"/>
</dbReference>
<dbReference type="PANTHER" id="PTHR43155">
    <property type="entry name" value="CYCLIC DI-GMP PHOSPHODIESTERASE PA4108-RELATED"/>
    <property type="match status" value="1"/>
</dbReference>
<name>H2J6X3_MARPK</name>
<dbReference type="PANTHER" id="PTHR43155:SF1">
    <property type="entry name" value="3'3'-CGAMP-SPECIFIC PHOSPHODIESTERASE 1"/>
    <property type="match status" value="1"/>
</dbReference>
<keyword evidence="3" id="KW-1185">Reference proteome</keyword>
<dbReference type="KEGG" id="mpz:Marpi_0814"/>
<dbReference type="PROSITE" id="PS51832">
    <property type="entry name" value="HD_GYP"/>
    <property type="match status" value="1"/>
</dbReference>
<gene>
    <name evidence="2" type="ordered locus">Marpi_0814</name>
</gene>
<dbReference type="SMART" id="SM00471">
    <property type="entry name" value="HDc"/>
    <property type="match status" value="1"/>
</dbReference>
<dbReference type="OrthoDB" id="40937at2"/>
<evidence type="ECO:0000313" key="3">
    <source>
        <dbReference type="Proteomes" id="UP000007161"/>
    </source>
</evidence>
<proteinExistence type="predicted"/>
<dbReference type="Gene3D" id="1.10.3210.10">
    <property type="entry name" value="Hypothetical protein af1432"/>
    <property type="match status" value="1"/>
</dbReference>
<organism evidence="2 3">
    <name type="scientific">Marinitoga piezophila (strain DSM 14283 / JCM 11233 / KA3)</name>
    <dbReference type="NCBI Taxonomy" id="443254"/>
    <lineage>
        <taxon>Bacteria</taxon>
        <taxon>Thermotogati</taxon>
        <taxon>Thermotogota</taxon>
        <taxon>Thermotogae</taxon>
        <taxon>Petrotogales</taxon>
        <taxon>Petrotogaceae</taxon>
        <taxon>Marinitoga</taxon>
    </lineage>
</organism>
<evidence type="ECO:0000313" key="2">
    <source>
        <dbReference type="EMBL" id="AEX85238.1"/>
    </source>
</evidence>
<dbReference type="eggNOG" id="COG2206">
    <property type="taxonomic scope" value="Bacteria"/>
</dbReference>
<sequence length="559" mass="65336">MIENVLKELNQIIAKITLKDFRFILGIKLSDNLFKIISYYDSKLKNYDIAMENMYFSVEDKFKESHFNIVKYEESINKHFFEGIENYFAIGELIKFRNKDLGFIYFIVDQAEGKNAIMNVKKIINENAKQILSILLDIKDDYLKEYAVEQNINSLLYILKAHDAYTYYHSLRISELSLLIAENLKLDQKDVEKLFYASLIHDFGEIWIPKSILQKSGKLTPSEIEEVKKHTYKLDFLFAGNDYFSEYVEIAKFHHEFLDGSGYNKRMNNEIPFLSRILAVAEVTDALLSNRPWRKALSMEEAIKVLSNMAKIGKLDKDVVDIVIKIIPEFYGGLYQTHTLKYKDIYLSLDVNNQKTLVEAKVIDAKKDYITLYVATEEVEVNGNIINISNEYLTIDKYFDLEYYVNNMPINTKCKVVGRNKLGYIAKIDRSVKDDENVSIKWNLTGIGIPLKKVIFVNKYVWRLDNEKAFKAHIETISNKNIVFYALKEKIDSMAETKMVINFEAFSVKVNLIGEIINKQEIFTGYYHCDFRVGEITDEEYYKLLQVIELRMQQIKSIK</sequence>
<dbReference type="Pfam" id="PF13487">
    <property type="entry name" value="HD_5"/>
    <property type="match status" value="1"/>
</dbReference>
<reference evidence="2 3" key="1">
    <citation type="journal article" date="2012" name="J. Bacteriol.">
        <title>Complete Genome Sequence of the Thermophilic, Piezophilic, Heterotrophic Bacterium Marinitoga piezophila KA3.</title>
        <authorList>
            <person name="Lucas S."/>
            <person name="Han J."/>
            <person name="Lapidus A."/>
            <person name="Cheng J.F."/>
            <person name="Goodwin L.A."/>
            <person name="Pitluck S."/>
            <person name="Peters L."/>
            <person name="Mikhailova N."/>
            <person name="Teshima H."/>
            <person name="Detter J.C."/>
            <person name="Han C."/>
            <person name="Tapia R."/>
            <person name="Land M."/>
            <person name="Hauser L."/>
            <person name="Kyrpides N.C."/>
            <person name="Ivanova N."/>
            <person name="Pagani I."/>
            <person name="Vannier P."/>
            <person name="Oger P."/>
            <person name="Bartlett D.H."/>
            <person name="Noll K.M."/>
            <person name="Woyke T."/>
            <person name="Jebbar M."/>
        </authorList>
    </citation>
    <scope>NUCLEOTIDE SEQUENCE [LARGE SCALE GENOMIC DNA]</scope>
    <source>
        <strain evidence="3">DSM 14283 / JCM 11233 / KA3</strain>
    </source>
</reference>
<dbReference type="GO" id="GO:0009214">
    <property type="term" value="P:cyclic nucleotide catabolic process"/>
    <property type="evidence" value="ECO:0007669"/>
    <property type="project" value="TreeGrafter"/>
</dbReference>
<protein>
    <submittedName>
        <fullName evidence="2">HD-GYP domain-containing protein</fullName>
    </submittedName>
</protein>